<evidence type="ECO:0000313" key="2">
    <source>
        <dbReference type="Proteomes" id="UP000278035"/>
    </source>
</evidence>
<dbReference type="RefSeq" id="WP_124730212.1">
    <property type="nucleotide sequence ID" value="NZ_CBCSKC010000001.1"/>
</dbReference>
<accession>A0A3G8LSU4</accession>
<gene>
    <name evidence="1" type="ORF">EGC82_07505</name>
</gene>
<dbReference type="EMBL" id="CP034015">
    <property type="protein sequence ID" value="AZG72631.1"/>
    <property type="molecule type" value="Genomic_DNA"/>
</dbReference>
<sequence length="80" mass="9453">MLIENWKTGRDKRYAKKDKVEAFAIQFYTQKNYANPHQAAQAMVDHVMEYAKSVDYAFTSSYQAIRTINFWLSKHIKSTK</sequence>
<evidence type="ECO:0000313" key="1">
    <source>
        <dbReference type="EMBL" id="AZG72631.1"/>
    </source>
</evidence>
<protein>
    <submittedName>
        <fullName evidence="1">Uncharacterized protein</fullName>
    </submittedName>
</protein>
<proteinExistence type="predicted"/>
<organism evidence="1 2">
    <name type="scientific">Shewanella livingstonensis</name>
    <dbReference type="NCBI Taxonomy" id="150120"/>
    <lineage>
        <taxon>Bacteria</taxon>
        <taxon>Pseudomonadati</taxon>
        <taxon>Pseudomonadota</taxon>
        <taxon>Gammaproteobacteria</taxon>
        <taxon>Alteromonadales</taxon>
        <taxon>Shewanellaceae</taxon>
        <taxon>Shewanella</taxon>
    </lineage>
</organism>
<name>A0A3G8LSU4_9GAMM</name>
<dbReference type="Proteomes" id="UP000278035">
    <property type="component" value="Chromosome"/>
</dbReference>
<reference evidence="2" key="1">
    <citation type="submission" date="2018-11" db="EMBL/GenBank/DDBJ databases">
        <title>Shewanella sp. M2.</title>
        <authorList>
            <person name="Hwang Y.J."/>
            <person name="Hwang C.Y."/>
        </authorList>
    </citation>
    <scope>NUCLEOTIDE SEQUENCE [LARGE SCALE GENOMIC DNA]</scope>
    <source>
        <strain evidence="2">LMG 19866</strain>
    </source>
</reference>
<dbReference type="AlphaFoldDB" id="A0A3G8LSU4"/>
<dbReference type="OrthoDB" id="6257460at2"/>
<keyword evidence="2" id="KW-1185">Reference proteome</keyword>
<dbReference type="KEGG" id="slj:EGC82_07505"/>